<protein>
    <recommendedName>
        <fullName evidence="1">Pyridoxamine 5'-phosphate oxidase N-terminal domain-containing protein</fullName>
    </recommendedName>
</protein>
<reference evidence="3" key="1">
    <citation type="submission" date="2012-06" db="EMBL/GenBank/DDBJ databases">
        <title>Complete sequence of chromosome of Desulfomonile tiedjei DSM 6799.</title>
        <authorList>
            <person name="Lucas S."/>
            <person name="Copeland A."/>
            <person name="Lapidus A."/>
            <person name="Glavina del Rio T."/>
            <person name="Dalin E."/>
            <person name="Tice H."/>
            <person name="Bruce D."/>
            <person name="Goodwin L."/>
            <person name="Pitluck S."/>
            <person name="Peters L."/>
            <person name="Ovchinnikova G."/>
            <person name="Zeytun A."/>
            <person name="Lu M."/>
            <person name="Kyrpides N."/>
            <person name="Mavromatis K."/>
            <person name="Ivanova N."/>
            <person name="Brettin T."/>
            <person name="Detter J.C."/>
            <person name="Han C."/>
            <person name="Larimer F."/>
            <person name="Land M."/>
            <person name="Hauser L."/>
            <person name="Markowitz V."/>
            <person name="Cheng J.-F."/>
            <person name="Hugenholtz P."/>
            <person name="Woyke T."/>
            <person name="Wu D."/>
            <person name="Spring S."/>
            <person name="Schroeder M."/>
            <person name="Brambilla E."/>
            <person name="Klenk H.-P."/>
            <person name="Eisen J.A."/>
        </authorList>
    </citation>
    <scope>NUCLEOTIDE SEQUENCE [LARGE SCALE GENOMIC DNA]</scope>
    <source>
        <strain evidence="3">ATCC 49306 / DSM 6799 / DCB-1</strain>
    </source>
</reference>
<dbReference type="Pfam" id="PF01243">
    <property type="entry name" value="PNPOx_N"/>
    <property type="match status" value="1"/>
</dbReference>
<dbReference type="Proteomes" id="UP000006055">
    <property type="component" value="Chromosome"/>
</dbReference>
<dbReference type="EMBL" id="CP003360">
    <property type="protein sequence ID" value="AFM24916.1"/>
    <property type="molecule type" value="Genomic_DNA"/>
</dbReference>
<dbReference type="RefSeq" id="WP_014810059.1">
    <property type="nucleotide sequence ID" value="NC_018025.1"/>
</dbReference>
<dbReference type="eggNOG" id="COG3787">
    <property type="taxonomic scope" value="Bacteria"/>
</dbReference>
<accession>I4C5S5</accession>
<gene>
    <name evidence="2" type="ordered locus">Desti_2225</name>
</gene>
<organism evidence="2 3">
    <name type="scientific">Desulfomonile tiedjei (strain ATCC 49306 / DSM 6799 / DCB-1)</name>
    <dbReference type="NCBI Taxonomy" id="706587"/>
    <lineage>
        <taxon>Bacteria</taxon>
        <taxon>Pseudomonadati</taxon>
        <taxon>Thermodesulfobacteriota</taxon>
        <taxon>Desulfomonilia</taxon>
        <taxon>Desulfomonilales</taxon>
        <taxon>Desulfomonilaceae</taxon>
        <taxon>Desulfomonile</taxon>
    </lineage>
</organism>
<dbReference type="OrthoDB" id="8705255at2"/>
<dbReference type="KEGG" id="dti:Desti_2225"/>
<dbReference type="Gene3D" id="2.30.110.10">
    <property type="entry name" value="Electron Transport, Fmn-binding Protein, Chain A"/>
    <property type="match status" value="1"/>
</dbReference>
<evidence type="ECO:0000259" key="1">
    <source>
        <dbReference type="Pfam" id="PF01243"/>
    </source>
</evidence>
<dbReference type="HOGENOM" id="CLU_105087_2_0_7"/>
<sequence>MTNQDLEKTVLQFMDSYTTMSLACCSEGQPWVAAVYYARDGFDLIFFSSPQSRHATFLAENPRAAATIHGDYKGWKEIKGLQLEGLVEPITGVTAKTRALTTYLLRYPFVKDFISRPGLIADGLAGKMAKIALYVFRPDYVFFVDNEVGFGKRQKLEIRNGNVI</sequence>
<dbReference type="InterPro" id="IPR012349">
    <property type="entry name" value="Split_barrel_FMN-bd"/>
</dbReference>
<dbReference type="AlphaFoldDB" id="I4C5S5"/>
<keyword evidence="3" id="KW-1185">Reference proteome</keyword>
<evidence type="ECO:0000313" key="3">
    <source>
        <dbReference type="Proteomes" id="UP000006055"/>
    </source>
</evidence>
<dbReference type="STRING" id="706587.Desti_2225"/>
<proteinExistence type="predicted"/>
<dbReference type="InterPro" id="IPR011576">
    <property type="entry name" value="Pyridox_Oxase_N"/>
</dbReference>
<dbReference type="SUPFAM" id="SSF50475">
    <property type="entry name" value="FMN-binding split barrel"/>
    <property type="match status" value="1"/>
</dbReference>
<evidence type="ECO:0000313" key="2">
    <source>
        <dbReference type="EMBL" id="AFM24916.1"/>
    </source>
</evidence>
<feature type="domain" description="Pyridoxamine 5'-phosphate oxidase N-terminal" evidence="1">
    <location>
        <begin position="7"/>
        <end position="99"/>
    </location>
</feature>
<name>I4C5S5_DESTA</name>